<accession>A0A1J7ITK9</accession>
<feature type="region of interest" description="Disordered" evidence="1">
    <location>
        <begin position="1"/>
        <end position="29"/>
    </location>
</feature>
<name>A0A1J7ITK9_9PEZI</name>
<dbReference type="InParanoid" id="A0A1J7ITK9"/>
<reference evidence="2 3" key="1">
    <citation type="submission" date="2016-10" db="EMBL/GenBank/DDBJ databases">
        <title>Draft genome sequence of Coniochaeta ligniaria NRRL30616, a lignocellulolytic fungus for bioabatement of inhibitors in plant biomass hydrolysates.</title>
        <authorList>
            <consortium name="DOE Joint Genome Institute"/>
            <person name="Jimenez D.J."/>
            <person name="Hector R.E."/>
            <person name="Riley R."/>
            <person name="Sun H."/>
            <person name="Grigoriev I.V."/>
            <person name="Van Elsas J.D."/>
            <person name="Nichols N.N."/>
        </authorList>
    </citation>
    <scope>NUCLEOTIDE SEQUENCE [LARGE SCALE GENOMIC DNA]</scope>
    <source>
        <strain evidence="2 3">NRRL 30616</strain>
    </source>
</reference>
<evidence type="ECO:0000256" key="1">
    <source>
        <dbReference type="SAM" id="MobiDB-lite"/>
    </source>
</evidence>
<proteinExistence type="predicted"/>
<sequence length="147" mass="16349">MITKFSTSAATEVLQDSPSRRASQDTSLPDPAQSLYHLCDDHGADGTCHCCREMDSPPASQRTMCECASARNGMAWLGQARPERELRDAVSRSKLAVVLSPPKTVVRRGTRELWRGVYLRRGAVTTSPVFASMKSPQRWYLQILHIS</sequence>
<feature type="compositionally biased region" description="Polar residues" evidence="1">
    <location>
        <begin position="1"/>
        <end position="17"/>
    </location>
</feature>
<organism evidence="2 3">
    <name type="scientific">Coniochaeta ligniaria NRRL 30616</name>
    <dbReference type="NCBI Taxonomy" id="1408157"/>
    <lineage>
        <taxon>Eukaryota</taxon>
        <taxon>Fungi</taxon>
        <taxon>Dikarya</taxon>
        <taxon>Ascomycota</taxon>
        <taxon>Pezizomycotina</taxon>
        <taxon>Sordariomycetes</taxon>
        <taxon>Sordariomycetidae</taxon>
        <taxon>Coniochaetales</taxon>
        <taxon>Coniochaetaceae</taxon>
        <taxon>Coniochaeta</taxon>
    </lineage>
</organism>
<protein>
    <submittedName>
        <fullName evidence="2">Uncharacterized protein</fullName>
    </submittedName>
</protein>
<dbReference type="AlphaFoldDB" id="A0A1J7ITK9"/>
<dbReference type="EMBL" id="KV875103">
    <property type="protein sequence ID" value="OIW24441.1"/>
    <property type="molecule type" value="Genomic_DNA"/>
</dbReference>
<evidence type="ECO:0000313" key="2">
    <source>
        <dbReference type="EMBL" id="OIW24441.1"/>
    </source>
</evidence>
<dbReference type="Proteomes" id="UP000182658">
    <property type="component" value="Unassembled WGS sequence"/>
</dbReference>
<gene>
    <name evidence="2" type="ORF">CONLIGDRAFT_685417</name>
</gene>
<evidence type="ECO:0000313" key="3">
    <source>
        <dbReference type="Proteomes" id="UP000182658"/>
    </source>
</evidence>
<keyword evidence="3" id="KW-1185">Reference proteome</keyword>